<feature type="non-terminal residue" evidence="2">
    <location>
        <position position="168"/>
    </location>
</feature>
<evidence type="ECO:0000256" key="1">
    <source>
        <dbReference type="SAM" id="Phobius"/>
    </source>
</evidence>
<accession>A0A9N9I5T0</accession>
<reference evidence="2" key="1">
    <citation type="submission" date="2021-06" db="EMBL/GenBank/DDBJ databases">
        <authorList>
            <person name="Kallberg Y."/>
            <person name="Tangrot J."/>
            <person name="Rosling A."/>
        </authorList>
    </citation>
    <scope>NUCLEOTIDE SEQUENCE</scope>
    <source>
        <strain evidence="2">87-6 pot B 2015</strain>
    </source>
</reference>
<dbReference type="AlphaFoldDB" id="A0A9N9I5T0"/>
<keyword evidence="1" id="KW-0812">Transmembrane</keyword>
<comment type="caution">
    <text evidence="2">The sequence shown here is derived from an EMBL/GenBank/DDBJ whole genome shotgun (WGS) entry which is preliminary data.</text>
</comment>
<feature type="transmembrane region" description="Helical" evidence="1">
    <location>
        <begin position="56"/>
        <end position="77"/>
    </location>
</feature>
<name>A0A9N9I5T0_FUNMO</name>
<keyword evidence="3" id="KW-1185">Reference proteome</keyword>
<dbReference type="Proteomes" id="UP000789375">
    <property type="component" value="Unassembled WGS sequence"/>
</dbReference>
<keyword evidence="1" id="KW-0472">Membrane</keyword>
<keyword evidence="1" id="KW-1133">Transmembrane helix</keyword>
<protein>
    <submittedName>
        <fullName evidence="2">15111_t:CDS:1</fullName>
    </submittedName>
</protein>
<organism evidence="2 3">
    <name type="scientific">Funneliformis mosseae</name>
    <name type="common">Endomycorrhizal fungus</name>
    <name type="synonym">Glomus mosseae</name>
    <dbReference type="NCBI Taxonomy" id="27381"/>
    <lineage>
        <taxon>Eukaryota</taxon>
        <taxon>Fungi</taxon>
        <taxon>Fungi incertae sedis</taxon>
        <taxon>Mucoromycota</taxon>
        <taxon>Glomeromycotina</taxon>
        <taxon>Glomeromycetes</taxon>
        <taxon>Glomerales</taxon>
        <taxon>Glomeraceae</taxon>
        <taxon>Funneliformis</taxon>
    </lineage>
</organism>
<evidence type="ECO:0000313" key="2">
    <source>
        <dbReference type="EMBL" id="CAG8722915.1"/>
    </source>
</evidence>
<gene>
    <name evidence="2" type="ORF">FMOSSE_LOCUS15128</name>
</gene>
<evidence type="ECO:0000313" key="3">
    <source>
        <dbReference type="Proteomes" id="UP000789375"/>
    </source>
</evidence>
<proteinExistence type="predicted"/>
<sequence length="168" mass="19441">NIIPSWINNVGFFNYKETTYLKTKLDQIKPQYYSMMIIKPSSFISHIETEQRSNTYLGIFGVIGGAWGLVVGFYAFLFGESLIHPWGFIQKNCCRIKSKTQSKLRKSLSILPLTDSSILDEKDKVEEVSVEEFNRMKEKLKSLEILLREYVIDVKFLQSVENGNIREA</sequence>
<dbReference type="EMBL" id="CAJVPP010014055">
    <property type="protein sequence ID" value="CAG8722915.1"/>
    <property type="molecule type" value="Genomic_DNA"/>
</dbReference>